<dbReference type="InterPro" id="IPR020479">
    <property type="entry name" value="HD_metazoa"/>
</dbReference>
<feature type="domain" description="Homeobox" evidence="10">
    <location>
        <begin position="292"/>
        <end position="352"/>
    </location>
</feature>
<dbReference type="AlphaFoldDB" id="A0A7M7NW12"/>
<name>A0A7M7NW12_STRPU</name>
<feature type="region of interest" description="Disordered" evidence="9">
    <location>
        <begin position="350"/>
        <end position="369"/>
    </location>
</feature>
<dbReference type="Proteomes" id="UP000007110">
    <property type="component" value="Unassembled WGS sequence"/>
</dbReference>
<dbReference type="InterPro" id="IPR009057">
    <property type="entry name" value="Homeodomain-like_sf"/>
</dbReference>
<proteinExistence type="inferred from homology"/>
<dbReference type="FunCoup" id="A0A7M7NW12">
    <property type="interactions" value="1"/>
</dbReference>
<dbReference type="InterPro" id="IPR001356">
    <property type="entry name" value="HD"/>
</dbReference>
<evidence type="ECO:0000256" key="4">
    <source>
        <dbReference type="ARBA" id="ARBA00023155"/>
    </source>
</evidence>
<dbReference type="Gene3D" id="1.10.10.60">
    <property type="entry name" value="Homeodomain-like"/>
    <property type="match status" value="1"/>
</dbReference>
<dbReference type="OMA" id="MAIRTQH"/>
<dbReference type="GO" id="GO:0030154">
    <property type="term" value="P:cell differentiation"/>
    <property type="evidence" value="ECO:0000318"/>
    <property type="project" value="GO_Central"/>
</dbReference>
<evidence type="ECO:0000256" key="5">
    <source>
        <dbReference type="ARBA" id="ARBA00023242"/>
    </source>
</evidence>
<feature type="compositionally biased region" description="Basic and acidic residues" evidence="9">
    <location>
        <begin position="243"/>
        <end position="260"/>
    </location>
</feature>
<dbReference type="GO" id="GO:0006357">
    <property type="term" value="P:regulation of transcription by RNA polymerase II"/>
    <property type="evidence" value="ECO:0000318"/>
    <property type="project" value="GO_Central"/>
</dbReference>
<feature type="compositionally biased region" description="Basic and acidic residues" evidence="9">
    <location>
        <begin position="16"/>
        <end position="27"/>
    </location>
</feature>
<reference evidence="12" key="1">
    <citation type="submission" date="2015-02" db="EMBL/GenBank/DDBJ databases">
        <title>Genome sequencing for Strongylocentrotus purpuratus.</title>
        <authorList>
            <person name="Murali S."/>
            <person name="Liu Y."/>
            <person name="Vee V."/>
            <person name="English A."/>
            <person name="Wang M."/>
            <person name="Skinner E."/>
            <person name="Han Y."/>
            <person name="Muzny D.M."/>
            <person name="Worley K.C."/>
            <person name="Gibbs R.A."/>
        </authorList>
    </citation>
    <scope>NUCLEOTIDE SEQUENCE</scope>
</reference>
<keyword evidence="3 7" id="KW-0238">DNA-binding</keyword>
<evidence type="ECO:0000259" key="10">
    <source>
        <dbReference type="PROSITE" id="PS50071"/>
    </source>
</evidence>
<feature type="compositionally biased region" description="Basic and acidic residues" evidence="9">
    <location>
        <begin position="204"/>
        <end position="224"/>
    </location>
</feature>
<comment type="similarity">
    <text evidence="6">Belongs to the NK-1 homeobox family.</text>
</comment>
<dbReference type="SUPFAM" id="SSF46689">
    <property type="entry name" value="Homeodomain-like"/>
    <property type="match status" value="1"/>
</dbReference>
<feature type="compositionally biased region" description="Polar residues" evidence="9">
    <location>
        <begin position="48"/>
        <end position="59"/>
    </location>
</feature>
<evidence type="ECO:0000256" key="8">
    <source>
        <dbReference type="RuleBase" id="RU000682"/>
    </source>
</evidence>
<dbReference type="GO" id="GO:0000978">
    <property type="term" value="F:RNA polymerase II cis-regulatory region sequence-specific DNA binding"/>
    <property type="evidence" value="ECO:0000318"/>
    <property type="project" value="GO_Central"/>
</dbReference>
<evidence type="ECO:0000256" key="1">
    <source>
        <dbReference type="ARBA" id="ARBA00004123"/>
    </source>
</evidence>
<dbReference type="CDD" id="cd00086">
    <property type="entry name" value="homeodomain"/>
    <property type="match status" value="1"/>
</dbReference>
<keyword evidence="5 7" id="KW-0539">Nucleus</keyword>
<dbReference type="PANTHER" id="PTHR24340:SF37">
    <property type="entry name" value="HOMEOBOX PROTEIN SLOU"/>
    <property type="match status" value="1"/>
</dbReference>
<keyword evidence="12" id="KW-1185">Reference proteome</keyword>
<evidence type="ECO:0000256" key="7">
    <source>
        <dbReference type="PROSITE-ProRule" id="PRU00108"/>
    </source>
</evidence>
<accession>A0A7M7NW12</accession>
<reference evidence="11" key="2">
    <citation type="submission" date="2021-01" db="UniProtKB">
        <authorList>
            <consortium name="EnsemblMetazoa"/>
        </authorList>
    </citation>
    <scope>IDENTIFICATION</scope>
</reference>
<dbReference type="InterPro" id="IPR017970">
    <property type="entry name" value="Homeobox_CS"/>
</dbReference>
<feature type="compositionally biased region" description="Polar residues" evidence="9">
    <location>
        <begin position="142"/>
        <end position="158"/>
    </location>
</feature>
<dbReference type="PROSITE" id="PS00027">
    <property type="entry name" value="HOMEOBOX_1"/>
    <property type="match status" value="1"/>
</dbReference>
<feature type="compositionally biased region" description="Polar residues" evidence="9">
    <location>
        <begin position="85"/>
        <end position="94"/>
    </location>
</feature>
<dbReference type="PANTHER" id="PTHR24340">
    <property type="entry name" value="HOMEOBOX PROTEIN NKX"/>
    <property type="match status" value="1"/>
</dbReference>
<dbReference type="FunFam" id="1.10.10.60:FF:000315">
    <property type="entry name" value="NK1 homeobox 2"/>
    <property type="match status" value="1"/>
</dbReference>
<sequence length="432" mass="47656">MLVLTHHPSNIGDIPTEERKTNFESRNEIMQPMDEATRSPGRGDGDCSYSSGARSPSGTSDSSPAMSPRAAPSSPDPTAAAIHTCQPSLENLNRTAMRGRHHREPSPPVMRRQEPQEQSPTRPPKLTPFSVLDILDPHKFTKSSPTSGRDSECLSSPNDDQDERMSPDFSMAHHGVDRASPFFSHRSPGRLLAVRPRSSPGVPHDSDTCGADSDHSLVDDHIKDSMSPPTDHIDINEHDDDDGSHLDDDRDIKDHDLDDRVSDDECDDKDDDVPGKKRKRSDSDSNNNAKSSKPRRARTAFTYEQLVALENKFKTTRYLSVCERLNLALSLSLTETQVKIWFQNRRTKWKKQNPGMDPNAPTTTSVTATHPSPPLSAAGLHAAAYGSGLMYGSHLTYHSPLHAAGAAMPYVMGSPMFTHMHGHHYFSHSGHV</sequence>
<feature type="DNA-binding region" description="Homeobox" evidence="7">
    <location>
        <begin position="294"/>
        <end position="353"/>
    </location>
</feature>
<dbReference type="PRINTS" id="PR00024">
    <property type="entry name" value="HOMEOBOX"/>
</dbReference>
<feature type="compositionally biased region" description="Acidic residues" evidence="9">
    <location>
        <begin position="261"/>
        <end position="271"/>
    </location>
</feature>
<evidence type="ECO:0000256" key="9">
    <source>
        <dbReference type="SAM" id="MobiDB-lite"/>
    </source>
</evidence>
<keyword evidence="2" id="KW-0217">Developmental protein</keyword>
<comment type="subcellular location">
    <subcellularLocation>
        <location evidence="1 7 8">Nucleus</location>
    </subcellularLocation>
</comment>
<evidence type="ECO:0000256" key="2">
    <source>
        <dbReference type="ARBA" id="ARBA00022473"/>
    </source>
</evidence>
<dbReference type="GO" id="GO:0000981">
    <property type="term" value="F:DNA-binding transcription factor activity, RNA polymerase II-specific"/>
    <property type="evidence" value="ECO:0000318"/>
    <property type="project" value="GO_Central"/>
</dbReference>
<dbReference type="RefSeq" id="XP_030841792.1">
    <property type="nucleotide sequence ID" value="XM_030985932.1"/>
</dbReference>
<dbReference type="InParanoid" id="A0A7M7NW12"/>
<evidence type="ECO:0000313" key="12">
    <source>
        <dbReference type="Proteomes" id="UP000007110"/>
    </source>
</evidence>
<feature type="region of interest" description="Disordered" evidence="9">
    <location>
        <begin position="1"/>
        <end position="297"/>
    </location>
</feature>
<dbReference type="InterPro" id="IPR050394">
    <property type="entry name" value="Homeobox_NK-like"/>
</dbReference>
<evidence type="ECO:0000256" key="6">
    <source>
        <dbReference type="ARBA" id="ARBA00061009"/>
    </source>
</evidence>
<dbReference type="KEGG" id="spu:115924127"/>
<keyword evidence="4 7" id="KW-0371">Homeobox</keyword>
<feature type="compositionally biased region" description="Basic and acidic residues" evidence="9">
    <location>
        <begin position="35"/>
        <end position="45"/>
    </location>
</feature>
<dbReference type="OrthoDB" id="6159439at2759"/>
<dbReference type="SMART" id="SM00389">
    <property type="entry name" value="HOX"/>
    <property type="match status" value="1"/>
</dbReference>
<dbReference type="Pfam" id="PF00046">
    <property type="entry name" value="Homeodomain"/>
    <property type="match status" value="1"/>
</dbReference>
<dbReference type="PROSITE" id="PS50071">
    <property type="entry name" value="HOMEOBOX_2"/>
    <property type="match status" value="1"/>
</dbReference>
<dbReference type="GO" id="GO:0005634">
    <property type="term" value="C:nucleus"/>
    <property type="evidence" value="ECO:0000318"/>
    <property type="project" value="GO_Central"/>
</dbReference>
<feature type="compositionally biased region" description="Polar residues" evidence="9">
    <location>
        <begin position="360"/>
        <end position="369"/>
    </location>
</feature>
<evidence type="ECO:0000313" key="11">
    <source>
        <dbReference type="EnsemblMetazoa" id="XP_030841792"/>
    </source>
</evidence>
<dbReference type="GeneID" id="115924127"/>
<evidence type="ECO:0000256" key="3">
    <source>
        <dbReference type="ARBA" id="ARBA00023125"/>
    </source>
</evidence>
<protein>
    <recommendedName>
        <fullName evidence="10">Homeobox domain-containing protein</fullName>
    </recommendedName>
</protein>
<feature type="compositionally biased region" description="Low complexity" evidence="9">
    <location>
        <begin position="60"/>
        <end position="81"/>
    </location>
</feature>
<dbReference type="EnsemblMetazoa" id="XM_030985932">
    <property type="protein sequence ID" value="XP_030841792"/>
    <property type="gene ID" value="LOC115924127"/>
</dbReference>
<organism evidence="11 12">
    <name type="scientific">Strongylocentrotus purpuratus</name>
    <name type="common">Purple sea urchin</name>
    <dbReference type="NCBI Taxonomy" id="7668"/>
    <lineage>
        <taxon>Eukaryota</taxon>
        <taxon>Metazoa</taxon>
        <taxon>Echinodermata</taxon>
        <taxon>Eleutherozoa</taxon>
        <taxon>Echinozoa</taxon>
        <taxon>Echinoidea</taxon>
        <taxon>Euechinoidea</taxon>
        <taxon>Echinacea</taxon>
        <taxon>Camarodonta</taxon>
        <taxon>Echinidea</taxon>
        <taxon>Strongylocentrotidae</taxon>
        <taxon>Strongylocentrotus</taxon>
    </lineage>
</organism>